<dbReference type="PANTHER" id="PTHR43489:SF6">
    <property type="entry name" value="HYDROXYPYRUVATE ISOMERASE-RELATED"/>
    <property type="match status" value="1"/>
</dbReference>
<dbReference type="PIRSF" id="PIRSF006241">
    <property type="entry name" value="HyI"/>
    <property type="match status" value="1"/>
</dbReference>
<reference evidence="6" key="1">
    <citation type="submission" date="2016-10" db="EMBL/GenBank/DDBJ databases">
        <authorList>
            <person name="Varghese N."/>
            <person name="Submissions S."/>
        </authorList>
    </citation>
    <scope>NUCLEOTIDE SEQUENCE [LARGE SCALE GENOMIC DNA]</scope>
    <source>
        <strain evidence="6">DSM 10014</strain>
    </source>
</reference>
<dbReference type="PANTHER" id="PTHR43489">
    <property type="entry name" value="ISOMERASE"/>
    <property type="match status" value="1"/>
</dbReference>
<dbReference type="InterPro" id="IPR026040">
    <property type="entry name" value="HyI-like"/>
</dbReference>
<dbReference type="RefSeq" id="WP_074636494.1">
    <property type="nucleotide sequence ID" value="NZ_CP160849.1"/>
</dbReference>
<dbReference type="InterPro" id="IPR036237">
    <property type="entry name" value="Xyl_isomerase-like_sf"/>
</dbReference>
<accession>A0A1H3A321</accession>
<dbReference type="Pfam" id="PF01261">
    <property type="entry name" value="AP_endonuc_2"/>
    <property type="match status" value="1"/>
</dbReference>
<dbReference type="SUPFAM" id="SSF51658">
    <property type="entry name" value="Xylose isomerase-like"/>
    <property type="match status" value="1"/>
</dbReference>
<dbReference type="STRING" id="60137.SAMN04488041_105178"/>
<comment type="similarity">
    <text evidence="2">Belongs to the hyi family.</text>
</comment>
<feature type="domain" description="Xylose isomerase-like TIM barrel" evidence="4">
    <location>
        <begin position="20"/>
        <end position="248"/>
    </location>
</feature>
<dbReference type="GO" id="GO:0046487">
    <property type="term" value="P:glyoxylate metabolic process"/>
    <property type="evidence" value="ECO:0007669"/>
    <property type="project" value="TreeGrafter"/>
</dbReference>
<gene>
    <name evidence="5" type="ORF">SAMN04488041_105178</name>
</gene>
<feature type="active site" description="Proton donor/acceptor" evidence="3">
    <location>
        <position position="137"/>
    </location>
</feature>
<dbReference type="AlphaFoldDB" id="A0A1H3A321"/>
<dbReference type="InterPro" id="IPR013022">
    <property type="entry name" value="Xyl_isomerase-like_TIM-brl"/>
</dbReference>
<sequence length="251" mass="27299">MKPAANLTLLWPELPYLDRFAAAAKAGFTAVEVLFPYDLAAKETLRACVANGLQLILINAPPPNYTGGAQGFAAVPEQAARFRVDIQRSFRYATTLKVRYLHVMAGNGQGALARQTFIDNLIWAADIAPKGLTLTVEPLNPVAMPGYFMNDYALAADVLRAVNRPNVGLQYDSYHAQMIHGDAVAVFDQYKDLIVHVQLGDAPDRSAPGTGTVDFPALFAALRRAGYRGWVSGEYIPGPRTEDSLGWMTLS</sequence>
<dbReference type="Proteomes" id="UP000183076">
    <property type="component" value="Unassembled WGS sequence"/>
</dbReference>
<protein>
    <submittedName>
        <fullName evidence="5">Hydroxypyruvate isomerase</fullName>
    </submittedName>
</protein>
<evidence type="ECO:0000313" key="6">
    <source>
        <dbReference type="Proteomes" id="UP000183076"/>
    </source>
</evidence>
<keyword evidence="5" id="KW-0670">Pyruvate</keyword>
<evidence type="ECO:0000259" key="4">
    <source>
        <dbReference type="Pfam" id="PF01261"/>
    </source>
</evidence>
<name>A0A1H3A321_9RHOB</name>
<dbReference type="Gene3D" id="3.20.20.150">
    <property type="entry name" value="Divalent-metal-dependent TIM barrel enzymes"/>
    <property type="match status" value="1"/>
</dbReference>
<proteinExistence type="inferred from homology"/>
<evidence type="ECO:0000256" key="3">
    <source>
        <dbReference type="PIRSR" id="PIRSR006241-50"/>
    </source>
</evidence>
<dbReference type="GeneID" id="94020364"/>
<keyword evidence="1 2" id="KW-0413">Isomerase</keyword>
<dbReference type="GO" id="GO:0008903">
    <property type="term" value="F:hydroxypyruvate isomerase activity"/>
    <property type="evidence" value="ECO:0007669"/>
    <property type="project" value="TreeGrafter"/>
</dbReference>
<dbReference type="EMBL" id="FNNB01000005">
    <property type="protein sequence ID" value="SDX23604.1"/>
    <property type="molecule type" value="Genomic_DNA"/>
</dbReference>
<feature type="active site" description="Proton donor/acceptor" evidence="3">
    <location>
        <position position="234"/>
    </location>
</feature>
<evidence type="ECO:0000256" key="2">
    <source>
        <dbReference type="PIRNR" id="PIRNR006241"/>
    </source>
</evidence>
<evidence type="ECO:0000313" key="5">
    <source>
        <dbReference type="EMBL" id="SDX23604.1"/>
    </source>
</evidence>
<dbReference type="InterPro" id="IPR050417">
    <property type="entry name" value="Sugar_Epim/Isomerase"/>
</dbReference>
<evidence type="ECO:0000256" key="1">
    <source>
        <dbReference type="ARBA" id="ARBA00023235"/>
    </source>
</evidence>
<organism evidence="5 6">
    <name type="scientific">Sulfitobacter pontiacus</name>
    <dbReference type="NCBI Taxonomy" id="60137"/>
    <lineage>
        <taxon>Bacteria</taxon>
        <taxon>Pseudomonadati</taxon>
        <taxon>Pseudomonadota</taxon>
        <taxon>Alphaproteobacteria</taxon>
        <taxon>Rhodobacterales</taxon>
        <taxon>Roseobacteraceae</taxon>
        <taxon>Sulfitobacter</taxon>
    </lineage>
</organism>